<dbReference type="EMBL" id="SMKZ01000049">
    <property type="protein sequence ID" value="TDE00510.1"/>
    <property type="molecule type" value="Genomic_DNA"/>
</dbReference>
<sequence length="260" mass="26285">MDDPLAGVLALTGVGAAAAHARSSIDALLRHPAMRRDAARVAAEAAVRGAQASAQLAGGSTVSGAVAGGSSTAAEDDPDAVVGDPVLQGALRLAAEVPALADVWLRSPRQALARMHLVAARDLVADDDALGRPRPGADGARLDQLLRIAFATTAPGVVVAAIVHGELLALSTFGTADDVVARAAERVVLVARGVDTKAVSVPEAGHLALARAYLPLAEAYATGRTDGVAAWVRHCADAYARGAEVGLTIAASMRTAPRVR</sequence>
<evidence type="ECO:0000313" key="1">
    <source>
        <dbReference type="EMBL" id="TDE00510.1"/>
    </source>
</evidence>
<organism evidence="1 2">
    <name type="scientific">Jiangella asiatica</name>
    <dbReference type="NCBI Taxonomy" id="2530372"/>
    <lineage>
        <taxon>Bacteria</taxon>
        <taxon>Bacillati</taxon>
        <taxon>Actinomycetota</taxon>
        <taxon>Actinomycetes</taxon>
        <taxon>Jiangellales</taxon>
        <taxon>Jiangellaceae</taxon>
        <taxon>Jiangella</taxon>
    </lineage>
</organism>
<proteinExistence type="predicted"/>
<name>A0A4R5CMP7_9ACTN</name>
<reference evidence="1 2" key="1">
    <citation type="submission" date="2019-03" db="EMBL/GenBank/DDBJ databases">
        <title>Draft genome sequences of novel Actinobacteria.</title>
        <authorList>
            <person name="Sahin N."/>
            <person name="Ay H."/>
            <person name="Saygin H."/>
        </authorList>
    </citation>
    <scope>NUCLEOTIDE SEQUENCE [LARGE SCALE GENOMIC DNA]</scope>
    <source>
        <strain evidence="1 2">5K138</strain>
    </source>
</reference>
<dbReference type="RefSeq" id="WP_131899838.1">
    <property type="nucleotide sequence ID" value="NZ_SMKZ01000049.1"/>
</dbReference>
<dbReference type="OrthoDB" id="5241763at2"/>
<evidence type="ECO:0000313" key="2">
    <source>
        <dbReference type="Proteomes" id="UP000294739"/>
    </source>
</evidence>
<dbReference type="Proteomes" id="UP000294739">
    <property type="component" value="Unassembled WGS sequence"/>
</dbReference>
<protein>
    <submittedName>
        <fullName evidence="1">Oxidoreductase</fullName>
    </submittedName>
</protein>
<comment type="caution">
    <text evidence="1">The sequence shown here is derived from an EMBL/GenBank/DDBJ whole genome shotgun (WGS) entry which is preliminary data.</text>
</comment>
<accession>A0A4R5CMP7</accession>
<keyword evidence="2" id="KW-1185">Reference proteome</keyword>
<gene>
    <name evidence="1" type="ORF">E1269_25435</name>
</gene>
<dbReference type="AlphaFoldDB" id="A0A4R5CMP7"/>
<dbReference type="InParanoid" id="A0A4R5CMP7"/>